<dbReference type="InterPro" id="IPR024615">
    <property type="entry name" value="CRISPR-assoc_Cmr2_N"/>
</dbReference>
<dbReference type="Proteomes" id="UP000608420">
    <property type="component" value="Unassembled WGS sequence"/>
</dbReference>
<evidence type="ECO:0000256" key="3">
    <source>
        <dbReference type="SAM" id="Coils"/>
    </source>
</evidence>
<keyword evidence="3" id="KW-0175">Coiled coil</keyword>
<dbReference type="Pfam" id="PF22335">
    <property type="entry name" value="Cas10-Cmr2_palm2"/>
    <property type="match status" value="1"/>
</dbReference>
<evidence type="ECO:0000256" key="1">
    <source>
        <dbReference type="ARBA" id="ARBA00022741"/>
    </source>
</evidence>
<proteinExistence type="predicted"/>
<comment type="caution">
    <text evidence="5">The sequence shown here is derived from an EMBL/GenBank/DDBJ whole genome shotgun (WGS) entry which is preliminary data.</text>
</comment>
<evidence type="ECO:0000313" key="5">
    <source>
        <dbReference type="EMBL" id="GGG19989.1"/>
    </source>
</evidence>
<dbReference type="InterPro" id="IPR000160">
    <property type="entry name" value="GGDEF_dom"/>
</dbReference>
<evidence type="ECO:0000313" key="6">
    <source>
        <dbReference type="Proteomes" id="UP000608420"/>
    </source>
</evidence>
<dbReference type="InterPro" id="IPR043128">
    <property type="entry name" value="Rev_trsase/Diguanyl_cyclase"/>
</dbReference>
<keyword evidence="6" id="KW-1185">Reference proteome</keyword>
<dbReference type="PROSITE" id="PS50887">
    <property type="entry name" value="GGDEF"/>
    <property type="match status" value="1"/>
</dbReference>
<evidence type="ECO:0000256" key="2">
    <source>
        <dbReference type="ARBA" id="ARBA00023118"/>
    </source>
</evidence>
<dbReference type="InterPro" id="IPR038242">
    <property type="entry name" value="Cmr2_N"/>
</dbReference>
<dbReference type="RefSeq" id="WP_120461669.1">
    <property type="nucleotide sequence ID" value="NZ_BMIW01000063.1"/>
</dbReference>
<dbReference type="Gene3D" id="3.30.70.2220">
    <property type="entry name" value="CRISPR-Cas system, Cmr2 subunit, D1 domain, cysteine cluster"/>
    <property type="match status" value="1"/>
</dbReference>
<accession>A0ABQ1W9U1</accession>
<dbReference type="InterPro" id="IPR054767">
    <property type="entry name" value="Cas10-Cmr2_palm2"/>
</dbReference>
<protein>
    <submittedName>
        <fullName evidence="5">Type III-B CRISPR-associated protein Cas10/Cmr2</fullName>
    </submittedName>
</protein>
<keyword evidence="2" id="KW-0051">Antiviral defense</keyword>
<dbReference type="Pfam" id="PF12469">
    <property type="entry name" value="Cmr2_N"/>
    <property type="match status" value="1"/>
</dbReference>
<gene>
    <name evidence="5" type="ORF">GCM10010913_47720</name>
</gene>
<dbReference type="NCBIfam" id="TIGR02577">
    <property type="entry name" value="cas_TM1794_Cmr2"/>
    <property type="match status" value="1"/>
</dbReference>
<keyword evidence="1" id="KW-0547">Nucleotide-binding</keyword>
<name>A0ABQ1W9U1_9BACL</name>
<dbReference type="CDD" id="cd09679">
    <property type="entry name" value="Cas10_III"/>
    <property type="match status" value="1"/>
</dbReference>
<reference evidence="6" key="1">
    <citation type="journal article" date="2019" name="Int. J. Syst. Evol. Microbiol.">
        <title>The Global Catalogue of Microorganisms (GCM) 10K type strain sequencing project: providing services to taxonomists for standard genome sequencing and annotation.</title>
        <authorList>
            <consortium name="The Broad Institute Genomics Platform"/>
            <consortium name="The Broad Institute Genome Sequencing Center for Infectious Disease"/>
            <person name="Wu L."/>
            <person name="Ma J."/>
        </authorList>
    </citation>
    <scope>NUCLEOTIDE SEQUENCE [LARGE SCALE GENOMIC DNA]</scope>
    <source>
        <strain evidence="6">CGMCC 1.15420</strain>
    </source>
</reference>
<organism evidence="5 6">
    <name type="scientific">Paenibacillus aceti</name>
    <dbReference type="NCBI Taxonomy" id="1820010"/>
    <lineage>
        <taxon>Bacteria</taxon>
        <taxon>Bacillati</taxon>
        <taxon>Bacillota</taxon>
        <taxon>Bacilli</taxon>
        <taxon>Bacillales</taxon>
        <taxon>Paenibacillaceae</taxon>
        <taxon>Paenibacillus</taxon>
    </lineage>
</organism>
<feature type="domain" description="GGDEF" evidence="4">
    <location>
        <begin position="342"/>
        <end position="477"/>
    </location>
</feature>
<dbReference type="InterPro" id="IPR013407">
    <property type="entry name" value="CRISPR-assoc_prot_Cmr2"/>
</dbReference>
<dbReference type="EMBL" id="BMIW01000063">
    <property type="protein sequence ID" value="GGG19989.1"/>
    <property type="molecule type" value="Genomic_DNA"/>
</dbReference>
<sequence length="624" mass="72026">MEEREKQLEQQEAFKALMIFSIGPVQEFIAQARRTRDLWFGSHLLSELSKVVAITIDEQHGELISPYFDKDILADKQKLAELKVANKIYAIVETNDPKQIAQTVRKAITKKWREYTEQAKSELQGWINEGAWDRQIKDVIEFYAAWSRLDSDNEYRLVRERTEQLLSARKALRDFKQNEPGRLFGEQKSSLDAGRESVLWMDRYEEFRKKGIKKNETMDAISLVKRLSIQITEGSYSFPSVCETVFKSFQKKVHTNPECKVEVDRYYSSLRQRLSSILKLDGDSIDSYDSRLFYESRIDDYVNEHAARNTTEEQRTEIIKSIKVDLQNLYDRLSTIGVQFTPYYAFIQCDGDGMGDLVRSFATSSEHQNFSKHLSQFASEAKQIVKACEGELIYSGGDDIMAYVPLHRCLEVSNELRKRFAEILQNAVPKDKKAPTLSVGLAIVHMRERLEEVRELARNAEKMAKARKDELAVFFQKRSGGDLMRISLPFSTDPVNNIQKLIGLFRQGVLSSQFAYGLRDLYMKYEQMLGPKKWKITDSELHILIWQEIERSLKKKSPELLTSSMDENLAVEALPLLRGMYESVNQSEEDRLLPLKLLAEQLIIAVTLEKAGYETDANIENTTS</sequence>
<feature type="coiled-coil region" evidence="3">
    <location>
        <begin position="443"/>
        <end position="470"/>
    </location>
</feature>
<evidence type="ECO:0000259" key="4">
    <source>
        <dbReference type="PROSITE" id="PS50887"/>
    </source>
</evidence>
<dbReference type="Gene3D" id="3.30.70.270">
    <property type="match status" value="1"/>
</dbReference>